<evidence type="ECO:0000256" key="1">
    <source>
        <dbReference type="SAM" id="Phobius"/>
    </source>
</evidence>
<proteinExistence type="predicted"/>
<dbReference type="Proteomes" id="UP000652427">
    <property type="component" value="Unassembled WGS sequence"/>
</dbReference>
<comment type="caution">
    <text evidence="2">The sequence shown here is derived from an EMBL/GenBank/DDBJ whole genome shotgun (WGS) entry which is preliminary data.</text>
</comment>
<protein>
    <submittedName>
        <fullName evidence="2">Uncharacterized protein</fullName>
    </submittedName>
</protein>
<evidence type="ECO:0000313" key="3">
    <source>
        <dbReference type="Proteomes" id="UP000652427"/>
    </source>
</evidence>
<evidence type="ECO:0000313" key="2">
    <source>
        <dbReference type="EMBL" id="NVD26700.1"/>
    </source>
</evidence>
<dbReference type="RefSeq" id="WP_176278229.1">
    <property type="nucleotide sequence ID" value="NZ_JABWMH010000001.1"/>
</dbReference>
<keyword evidence="1" id="KW-1133">Transmembrane helix</keyword>
<sequence length="65" mass="7104">MPPLWMVICGLSGICAVIAEIGNRRRNNRNNIEDVGFMPWSTITAMSLLTFGISIAFGLGFISTE</sequence>
<organism evidence="2 3">
    <name type="scientific">Parasphingorhabdus flavimaris</name>
    <dbReference type="NCBI Taxonomy" id="266812"/>
    <lineage>
        <taxon>Bacteria</taxon>
        <taxon>Pseudomonadati</taxon>
        <taxon>Pseudomonadota</taxon>
        <taxon>Alphaproteobacteria</taxon>
        <taxon>Sphingomonadales</taxon>
        <taxon>Sphingomonadaceae</taxon>
        <taxon>Parasphingorhabdus</taxon>
    </lineage>
</organism>
<accession>A0ABX2MZ20</accession>
<keyword evidence="1" id="KW-0472">Membrane</keyword>
<keyword evidence="3" id="KW-1185">Reference proteome</keyword>
<feature type="transmembrane region" description="Helical" evidence="1">
    <location>
        <begin position="43"/>
        <end position="62"/>
    </location>
</feature>
<gene>
    <name evidence="2" type="ORF">HUO14_02125</name>
</gene>
<keyword evidence="1" id="KW-0812">Transmembrane</keyword>
<reference evidence="2 3" key="1">
    <citation type="submission" date="2020-06" db="EMBL/GenBank/DDBJ databases">
        <authorList>
            <person name="Kim S.-J."/>
            <person name="Park S.-J."/>
        </authorList>
    </citation>
    <scope>NUCLEOTIDE SEQUENCE [LARGE SCALE GENOMIC DNA]</scope>
    <source>
        <strain evidence="2 3">SW-151</strain>
    </source>
</reference>
<name>A0ABX2MZ20_9SPHN</name>
<dbReference type="EMBL" id="JABWMH010000001">
    <property type="protein sequence ID" value="NVD26700.1"/>
    <property type="molecule type" value="Genomic_DNA"/>
</dbReference>